<feature type="coiled-coil region" evidence="3">
    <location>
        <begin position="293"/>
        <end position="373"/>
    </location>
</feature>
<dbReference type="SMART" id="SM01391">
    <property type="entry name" value="Filament"/>
    <property type="match status" value="1"/>
</dbReference>
<gene>
    <name evidence="5" type="primary">KRT34</name>
    <name evidence="5" type="ORF">P7K49_010543</name>
</gene>
<evidence type="ECO:0000256" key="2">
    <source>
        <dbReference type="ARBA" id="ARBA00023054"/>
    </source>
</evidence>
<evidence type="ECO:0000313" key="5">
    <source>
        <dbReference type="EMBL" id="KAK2110797.1"/>
    </source>
</evidence>
<dbReference type="Pfam" id="PF00038">
    <property type="entry name" value="Filament"/>
    <property type="match status" value="1"/>
</dbReference>
<evidence type="ECO:0000313" key="6">
    <source>
        <dbReference type="Proteomes" id="UP001266305"/>
    </source>
</evidence>
<accession>A0ABQ9VRE4</accession>
<dbReference type="EMBL" id="JASSZA010000005">
    <property type="protein sequence ID" value="KAK2110797.1"/>
    <property type="molecule type" value="Genomic_DNA"/>
</dbReference>
<feature type="domain" description="IF rod" evidence="4">
    <location>
        <begin position="98"/>
        <end position="375"/>
    </location>
</feature>
<proteinExistence type="predicted"/>
<feature type="coiled-coil region" evidence="3">
    <location>
        <begin position="102"/>
        <end position="136"/>
    </location>
</feature>
<dbReference type="Gene3D" id="1.20.5.500">
    <property type="entry name" value="Single helix bin"/>
    <property type="match status" value="1"/>
</dbReference>
<dbReference type="PANTHER" id="PTHR23239">
    <property type="entry name" value="INTERMEDIATE FILAMENT"/>
    <property type="match status" value="1"/>
</dbReference>
<dbReference type="Proteomes" id="UP001266305">
    <property type="component" value="Unassembled WGS sequence"/>
</dbReference>
<protein>
    <submittedName>
        <fullName evidence="5">Keratin, type I cuticular Ha4</fullName>
    </submittedName>
</protein>
<keyword evidence="1" id="KW-0403">Intermediate filament</keyword>
<dbReference type="PANTHER" id="PTHR23239:SF165">
    <property type="entry name" value="IF ROD DOMAIN-CONTAINING PROTEIN-RELATED"/>
    <property type="match status" value="1"/>
</dbReference>
<keyword evidence="2 3" id="KW-0175">Coiled coil</keyword>
<dbReference type="Gene3D" id="1.20.5.1160">
    <property type="entry name" value="Vasodilator-stimulated phosphoprotein"/>
    <property type="match status" value="1"/>
</dbReference>
<organism evidence="5 6">
    <name type="scientific">Saguinus oedipus</name>
    <name type="common">Cotton-top tamarin</name>
    <name type="synonym">Oedipomidas oedipus</name>
    <dbReference type="NCBI Taxonomy" id="9490"/>
    <lineage>
        <taxon>Eukaryota</taxon>
        <taxon>Metazoa</taxon>
        <taxon>Chordata</taxon>
        <taxon>Craniata</taxon>
        <taxon>Vertebrata</taxon>
        <taxon>Euteleostomi</taxon>
        <taxon>Mammalia</taxon>
        <taxon>Eutheria</taxon>
        <taxon>Euarchontoglires</taxon>
        <taxon>Primates</taxon>
        <taxon>Haplorrhini</taxon>
        <taxon>Platyrrhini</taxon>
        <taxon>Cebidae</taxon>
        <taxon>Callitrichinae</taxon>
        <taxon>Saguinus</taxon>
    </lineage>
</organism>
<reference evidence="5 6" key="1">
    <citation type="submission" date="2023-05" db="EMBL/GenBank/DDBJ databases">
        <title>B98-5 Cell Line De Novo Hybrid Assembly: An Optical Mapping Approach.</title>
        <authorList>
            <person name="Kananen K."/>
            <person name="Auerbach J.A."/>
            <person name="Kautto E."/>
            <person name="Blachly J.S."/>
        </authorList>
    </citation>
    <scope>NUCLEOTIDE SEQUENCE [LARGE SCALE GENOMIC DNA]</scope>
    <source>
        <strain evidence="5">B95-8</strain>
        <tissue evidence="5">Cell line</tissue>
    </source>
</reference>
<feature type="coiled-coil region" evidence="3">
    <location>
        <begin position="208"/>
        <end position="246"/>
    </location>
</feature>
<evidence type="ECO:0000256" key="3">
    <source>
        <dbReference type="SAM" id="Coils"/>
    </source>
</evidence>
<keyword evidence="6" id="KW-1185">Reference proteome</keyword>
<name>A0ABQ9VRE4_SAGOE</name>
<dbReference type="PRINTS" id="PR01248">
    <property type="entry name" value="TYPE1KERATIN"/>
</dbReference>
<dbReference type="InterPro" id="IPR002957">
    <property type="entry name" value="Keratin_I"/>
</dbReference>
<dbReference type="PROSITE" id="PS51842">
    <property type="entry name" value="IF_ROD_2"/>
    <property type="match status" value="1"/>
</dbReference>
<evidence type="ECO:0000256" key="1">
    <source>
        <dbReference type="ARBA" id="ARBA00022754"/>
    </source>
</evidence>
<dbReference type="SUPFAM" id="SSF64593">
    <property type="entry name" value="Intermediate filament protein, coiled coil region"/>
    <property type="match status" value="2"/>
</dbReference>
<evidence type="ECO:0000259" key="4">
    <source>
        <dbReference type="PROSITE" id="PS51842"/>
    </source>
</evidence>
<sequence length="492" mass="55299">MLYAKPPPTINGIKGPQRKERLKPAHIHFQQLTCLSITSPSTMSYSCCLPSLSCRTSCSSRPCVAPSCHSCTLPGACNIPANVSNCNWFCEGSFNGSEKETMQFLNDRLASYLEKVRQLERENAELEHLIRERSQQQEPLLCASYQSYFKTIEELQQKILCGKAENARLVVQIDNAKLASDDFRTKYQTEQSLRQLVESDINSMRRILDELTLCTSDLEAQVESLREELLCLKKNHEEEVNTLRCQLGDRLNVEVDAAPAVDLNQVLNETRSQYEALVDTNRREVEQWFATQTEELNKQVVSSSEQLQSCQAEIIELRRTVNALEIELQAQHNLRDSLENTLTESEARYSSQLAQVQCLISNVESQLAEIRAKQREAKGSPATHVSPPMLVPTPVDPVAPLKSVAVIEKLVSSLKTSTKPFRTSTGKILKSCLFWSSADIKKPHLAYCVISRMLKSFPNPTSKDTHHQLPMSGQLLPVEGRGSLFLKICSSL</sequence>
<comment type="caution">
    <text evidence="5">The sequence shown here is derived from an EMBL/GenBank/DDBJ whole genome shotgun (WGS) entry which is preliminary data.</text>
</comment>
<dbReference type="InterPro" id="IPR039008">
    <property type="entry name" value="IF_rod_dom"/>
</dbReference>